<dbReference type="RefSeq" id="WP_020071655.1">
    <property type="nucleotide sequence ID" value="NZ_SVNY01000002.1"/>
</dbReference>
<evidence type="ECO:0000313" key="2">
    <source>
        <dbReference type="EMBL" id="MBE6832848.1"/>
    </source>
</evidence>
<name>A0A928KRY1_9FIRM</name>
<keyword evidence="1" id="KW-1133">Transmembrane helix</keyword>
<feature type="transmembrane region" description="Helical" evidence="1">
    <location>
        <begin position="132"/>
        <end position="154"/>
    </location>
</feature>
<dbReference type="AlphaFoldDB" id="A0A928KRY1"/>
<reference evidence="2" key="1">
    <citation type="submission" date="2019-04" db="EMBL/GenBank/DDBJ databases">
        <title>Evolution of Biomass-Degrading Anaerobic Consortia Revealed by Metagenomics.</title>
        <authorList>
            <person name="Peng X."/>
        </authorList>
    </citation>
    <scope>NUCLEOTIDE SEQUENCE</scope>
    <source>
        <strain evidence="2">SIG551</strain>
    </source>
</reference>
<accession>A0A928KRY1</accession>
<dbReference type="EMBL" id="SVNY01000002">
    <property type="protein sequence ID" value="MBE6832848.1"/>
    <property type="molecule type" value="Genomic_DNA"/>
</dbReference>
<evidence type="ECO:0000256" key="1">
    <source>
        <dbReference type="SAM" id="Phobius"/>
    </source>
</evidence>
<protein>
    <submittedName>
        <fullName evidence="2">Uncharacterized protein</fullName>
    </submittedName>
</protein>
<sequence>MLLNRSAQVAFCGVAAALSAVLMFLTGLIPISTYALTALAGLPGMVIVIELGTRWAWPVYGVVGVLSLLFSADKEAVVLFVLFFGYYPILKALVERLSRMLSWILKFLAFNAAMVAGFFIAVFVLGIPKESFLVFGSATPLAFLAAGNVVFALYDYTLSGLVVEYYKRFHRLAQQWLRQK</sequence>
<proteinExistence type="predicted"/>
<feature type="transmembrane region" description="Helical" evidence="1">
    <location>
        <begin position="77"/>
        <end position="94"/>
    </location>
</feature>
<comment type="caution">
    <text evidence="2">The sequence shown here is derived from an EMBL/GenBank/DDBJ whole genome shotgun (WGS) entry which is preliminary data.</text>
</comment>
<gene>
    <name evidence="2" type="ORF">E7512_04580</name>
</gene>
<dbReference type="Proteomes" id="UP000754750">
    <property type="component" value="Unassembled WGS sequence"/>
</dbReference>
<keyword evidence="1" id="KW-0472">Membrane</keyword>
<evidence type="ECO:0000313" key="3">
    <source>
        <dbReference type="Proteomes" id="UP000754750"/>
    </source>
</evidence>
<keyword evidence="1" id="KW-0812">Transmembrane</keyword>
<organism evidence="2 3">
    <name type="scientific">Faecalispora sporosphaeroides</name>
    <dbReference type="NCBI Taxonomy" id="1549"/>
    <lineage>
        <taxon>Bacteria</taxon>
        <taxon>Bacillati</taxon>
        <taxon>Bacillota</taxon>
        <taxon>Clostridia</taxon>
        <taxon>Eubacteriales</taxon>
        <taxon>Oscillospiraceae</taxon>
        <taxon>Faecalispora</taxon>
    </lineage>
</organism>
<feature type="transmembrane region" description="Helical" evidence="1">
    <location>
        <begin position="103"/>
        <end position="126"/>
    </location>
</feature>